<reference evidence="2" key="2">
    <citation type="journal article" date="2022" name="Microbiol. Resour. Announc.">
        <title>Metagenome Sequencing to Explore Phylogenomics of Terrestrial Cyanobacteria.</title>
        <authorList>
            <person name="Ward R.D."/>
            <person name="Stajich J.E."/>
            <person name="Johansen J.R."/>
            <person name="Huntemann M."/>
            <person name="Clum A."/>
            <person name="Foster B."/>
            <person name="Foster B."/>
            <person name="Roux S."/>
            <person name="Palaniappan K."/>
            <person name="Varghese N."/>
            <person name="Mukherjee S."/>
            <person name="Reddy T.B.K."/>
            <person name="Daum C."/>
            <person name="Copeland A."/>
            <person name="Chen I.A."/>
            <person name="Ivanova N.N."/>
            <person name="Kyrpides N.C."/>
            <person name="Shapiro N."/>
            <person name="Eloe-Fadrosh E.A."/>
            <person name="Pietrasiak N."/>
        </authorList>
    </citation>
    <scope>NUCLEOTIDE SEQUENCE</scope>
    <source>
        <strain evidence="2">GSE-TBD4-15B</strain>
    </source>
</reference>
<organism evidence="2 3">
    <name type="scientific">Pegethrix bostrychoides GSE-TBD4-15B</name>
    <dbReference type="NCBI Taxonomy" id="2839662"/>
    <lineage>
        <taxon>Bacteria</taxon>
        <taxon>Bacillati</taxon>
        <taxon>Cyanobacteriota</taxon>
        <taxon>Cyanophyceae</taxon>
        <taxon>Oculatellales</taxon>
        <taxon>Oculatellaceae</taxon>
        <taxon>Pegethrix</taxon>
    </lineage>
</organism>
<name>A0A951PBQ1_9CYAN</name>
<proteinExistence type="predicted"/>
<accession>A0A951PBQ1</accession>
<dbReference type="InterPro" id="IPR052553">
    <property type="entry name" value="CbiG_hydrolase"/>
</dbReference>
<dbReference type="InterPro" id="IPR036518">
    <property type="entry name" value="CobE/GbiG_C_sf"/>
</dbReference>
<dbReference type="EMBL" id="JAHHHV010000071">
    <property type="protein sequence ID" value="MBW4466792.1"/>
    <property type="molecule type" value="Genomic_DNA"/>
</dbReference>
<dbReference type="InterPro" id="IPR002750">
    <property type="entry name" value="CobE/GbiG_C"/>
</dbReference>
<dbReference type="Gene3D" id="3.30.420.180">
    <property type="entry name" value="CobE/GbiG C-terminal domain"/>
    <property type="match status" value="1"/>
</dbReference>
<dbReference type="PANTHER" id="PTHR37477">
    <property type="entry name" value="COBALT-PRECORRIN-5A HYDROLASE"/>
    <property type="match status" value="1"/>
</dbReference>
<dbReference type="Pfam" id="PF01890">
    <property type="entry name" value="CbiG_C"/>
    <property type="match status" value="1"/>
</dbReference>
<dbReference type="SUPFAM" id="SSF159664">
    <property type="entry name" value="CobE/GbiG C-terminal domain-like"/>
    <property type="match status" value="1"/>
</dbReference>
<dbReference type="Proteomes" id="UP000707356">
    <property type="component" value="Unassembled WGS sequence"/>
</dbReference>
<feature type="domain" description="CobE/GbiG C-terminal" evidence="1">
    <location>
        <begin position="7"/>
        <end position="126"/>
    </location>
</feature>
<sequence>MQSDSRLWIGLGFQRGASPALIAAAIHQVCLAHGFNEALIIGLATLDSKAASLLDLCAERQWMLRGFSAQQLRAVPTPNPAAQVMATVATPSVAEAAAILAAGSPLCLCKQIIRQSGEPAVTLAVAQSRPNRH</sequence>
<dbReference type="AlphaFoldDB" id="A0A951PBQ1"/>
<comment type="caution">
    <text evidence="2">The sequence shown here is derived from an EMBL/GenBank/DDBJ whole genome shotgun (WGS) entry which is preliminary data.</text>
</comment>
<evidence type="ECO:0000259" key="1">
    <source>
        <dbReference type="Pfam" id="PF01890"/>
    </source>
</evidence>
<dbReference type="PANTHER" id="PTHR37477:SF1">
    <property type="entry name" value="COBALT-PRECORRIN-5A HYDROLASE"/>
    <property type="match status" value="1"/>
</dbReference>
<evidence type="ECO:0000313" key="2">
    <source>
        <dbReference type="EMBL" id="MBW4466792.1"/>
    </source>
</evidence>
<evidence type="ECO:0000313" key="3">
    <source>
        <dbReference type="Proteomes" id="UP000707356"/>
    </source>
</evidence>
<gene>
    <name evidence="2" type="ORF">KME07_15320</name>
</gene>
<protein>
    <submittedName>
        <fullName evidence="2">Cobalamin biosynthesis protein</fullName>
    </submittedName>
</protein>
<reference evidence="2" key="1">
    <citation type="submission" date="2021-05" db="EMBL/GenBank/DDBJ databases">
        <authorList>
            <person name="Pietrasiak N."/>
            <person name="Ward R."/>
            <person name="Stajich J.E."/>
            <person name="Kurbessoian T."/>
        </authorList>
    </citation>
    <scope>NUCLEOTIDE SEQUENCE</scope>
    <source>
        <strain evidence="2">GSE-TBD4-15B</strain>
    </source>
</reference>
<dbReference type="GO" id="GO:0009236">
    <property type="term" value="P:cobalamin biosynthetic process"/>
    <property type="evidence" value="ECO:0007669"/>
    <property type="project" value="InterPro"/>
</dbReference>